<dbReference type="Pfam" id="PF03936">
    <property type="entry name" value="Terpene_synth_C"/>
    <property type="match status" value="1"/>
</dbReference>
<evidence type="ECO:0000313" key="9">
    <source>
        <dbReference type="Proteomes" id="UP000095767"/>
    </source>
</evidence>
<feature type="domain" description="Terpene synthase metal-binding" evidence="7">
    <location>
        <begin position="112"/>
        <end position="355"/>
    </location>
</feature>
<dbReference type="InterPro" id="IPR008949">
    <property type="entry name" value="Isoprenoid_synthase_dom_sf"/>
</dbReference>
<dbReference type="GO" id="GO:0010333">
    <property type="term" value="F:terpene synthase activity"/>
    <property type="evidence" value="ECO:0007669"/>
    <property type="project" value="InterPro"/>
</dbReference>
<evidence type="ECO:0000256" key="2">
    <source>
        <dbReference type="ARBA" id="ARBA00006333"/>
    </source>
</evidence>
<accession>A0A1E5WE05</accession>
<dbReference type="SUPFAM" id="SSF48239">
    <property type="entry name" value="Terpenoid cyclases/Protein prenyltransferases"/>
    <property type="match status" value="1"/>
</dbReference>
<dbReference type="GO" id="GO:0000287">
    <property type="term" value="F:magnesium ion binding"/>
    <property type="evidence" value="ECO:0007669"/>
    <property type="project" value="InterPro"/>
</dbReference>
<keyword evidence="6" id="KW-0456">Lyase</keyword>
<comment type="caution">
    <text evidence="8">The sequence shown here is derived from an EMBL/GenBank/DDBJ whole genome shotgun (WGS) entry which is preliminary data.</text>
</comment>
<dbReference type="GO" id="GO:0006952">
    <property type="term" value="P:defense response"/>
    <property type="evidence" value="ECO:0007669"/>
    <property type="project" value="UniProtKB-KW"/>
</dbReference>
<evidence type="ECO:0000256" key="1">
    <source>
        <dbReference type="ARBA" id="ARBA00001946"/>
    </source>
</evidence>
<proteinExistence type="inferred from homology"/>
<gene>
    <name evidence="8" type="ORF">BAE44_0003351</name>
</gene>
<dbReference type="STRING" id="888268.A0A1E5WE05"/>
<evidence type="ECO:0000259" key="7">
    <source>
        <dbReference type="Pfam" id="PF03936"/>
    </source>
</evidence>
<dbReference type="EMBL" id="LWDX02011573">
    <property type="protein sequence ID" value="OEL35632.1"/>
    <property type="molecule type" value="Genomic_DNA"/>
</dbReference>
<protein>
    <submittedName>
        <fullName evidence="8">Ent-pimara-8(14),15-diene synthase</fullName>
    </submittedName>
</protein>
<dbReference type="PANTHER" id="PTHR31739">
    <property type="entry name" value="ENT-COPALYL DIPHOSPHATE SYNTHASE, CHLOROPLASTIC"/>
    <property type="match status" value="1"/>
</dbReference>
<name>A0A1E5WE05_9POAL</name>
<dbReference type="OrthoDB" id="2343925at2759"/>
<dbReference type="InterPro" id="IPR050148">
    <property type="entry name" value="Terpene_synthase-like"/>
</dbReference>
<dbReference type="SUPFAM" id="SSF48576">
    <property type="entry name" value="Terpenoid synthases"/>
    <property type="match status" value="1"/>
</dbReference>
<evidence type="ECO:0000313" key="8">
    <source>
        <dbReference type="EMBL" id="OEL35632.1"/>
    </source>
</evidence>
<keyword evidence="3" id="KW-0479">Metal-binding</keyword>
<dbReference type="GO" id="GO:0016102">
    <property type="term" value="P:diterpenoid biosynthetic process"/>
    <property type="evidence" value="ECO:0007669"/>
    <property type="project" value="TreeGrafter"/>
</dbReference>
<dbReference type="InterPro" id="IPR005630">
    <property type="entry name" value="Terpene_synthase_metal-bd"/>
</dbReference>
<keyword evidence="5" id="KW-0460">Magnesium</keyword>
<evidence type="ECO:0000256" key="3">
    <source>
        <dbReference type="ARBA" id="ARBA00022723"/>
    </source>
</evidence>
<dbReference type="Gene3D" id="1.10.600.10">
    <property type="entry name" value="Farnesyl Diphosphate Synthase"/>
    <property type="match status" value="1"/>
</dbReference>
<keyword evidence="4" id="KW-0611">Plant defense</keyword>
<evidence type="ECO:0000256" key="6">
    <source>
        <dbReference type="ARBA" id="ARBA00023239"/>
    </source>
</evidence>
<organism evidence="8 9">
    <name type="scientific">Dichanthelium oligosanthes</name>
    <dbReference type="NCBI Taxonomy" id="888268"/>
    <lineage>
        <taxon>Eukaryota</taxon>
        <taxon>Viridiplantae</taxon>
        <taxon>Streptophyta</taxon>
        <taxon>Embryophyta</taxon>
        <taxon>Tracheophyta</taxon>
        <taxon>Spermatophyta</taxon>
        <taxon>Magnoliopsida</taxon>
        <taxon>Liliopsida</taxon>
        <taxon>Poales</taxon>
        <taxon>Poaceae</taxon>
        <taxon>PACMAD clade</taxon>
        <taxon>Panicoideae</taxon>
        <taxon>Panicodae</taxon>
        <taxon>Paniceae</taxon>
        <taxon>Dichantheliinae</taxon>
        <taxon>Dichanthelium</taxon>
    </lineage>
</organism>
<dbReference type="AlphaFoldDB" id="A0A1E5WE05"/>
<keyword evidence="9" id="KW-1185">Reference proteome</keyword>
<dbReference type="Proteomes" id="UP000095767">
    <property type="component" value="Unassembled WGS sequence"/>
</dbReference>
<comment type="similarity">
    <text evidence="2">Belongs to the terpene synthase family.</text>
</comment>
<comment type="cofactor">
    <cofactor evidence="1">
        <name>Mg(2+)</name>
        <dbReference type="ChEBI" id="CHEBI:18420"/>
    </cofactor>
</comment>
<dbReference type="FunFam" id="1.10.600.10:FF:000005">
    <property type="entry name" value="Ent-kaur-16-ene synthase, chloroplastic"/>
    <property type="match status" value="1"/>
</dbReference>
<dbReference type="PANTHER" id="PTHR31739:SF17">
    <property type="entry name" value="ENT-SANDARACOPIMARA-8(14),15-DIENE SYNTHASE, CHLOROPLASTIC"/>
    <property type="match status" value="1"/>
</dbReference>
<evidence type="ECO:0000256" key="4">
    <source>
        <dbReference type="ARBA" id="ARBA00022821"/>
    </source>
</evidence>
<dbReference type="InterPro" id="IPR036965">
    <property type="entry name" value="Terpene_synth_N_sf"/>
</dbReference>
<evidence type="ECO:0000256" key="5">
    <source>
        <dbReference type="ARBA" id="ARBA00022842"/>
    </source>
</evidence>
<sequence>MLPEEVILENIGSWSAKLLRQQMCSNKKLSRLSVDPAEVEYALKFPSYATLERLEHKWSIEHFKTQRFQMLKSAYCSPPRANEDILSLAADGFSSSQAVYQQELEHLKSWVKEVRLDELEFVKVMPLPVLFSAAATMFPSELSEARVAWSKNSILVTAVDDLFDVVGSREEMENFVALIDKWEAHQEVGFCSEVVEILFRAVYDTSNEIGAKAAEVQNRSVINHISELWAHTARALMSEAEWRMSGNLPSSMEEYMVAGEPSIGLGPIVLPSLYLVGPELPEDVVRGTEYGEMSRHMNICGRLLNDLRTYAKESGEGTINSVPLVADLRYGGRSGASSIEAAKRELSRTIEASRRELLRLVVRDGGAVPWPCRQLFWDMCKVLHLFYLEEDGYASPKEMMHAANAVILQPLQVPQPFGAADE</sequence>
<reference evidence="8 9" key="1">
    <citation type="submission" date="2016-09" db="EMBL/GenBank/DDBJ databases">
        <title>The draft genome of Dichanthelium oligosanthes: A C3 panicoid grass species.</title>
        <authorList>
            <person name="Studer A.J."/>
            <person name="Schnable J.C."/>
            <person name="Brutnell T.P."/>
        </authorList>
    </citation>
    <scope>NUCLEOTIDE SEQUENCE [LARGE SCALE GENOMIC DNA]</scope>
    <source>
        <strain evidence="9">cv. Kellogg 1175</strain>
        <tissue evidence="8">Leaf</tissue>
    </source>
</reference>
<dbReference type="InterPro" id="IPR008930">
    <property type="entry name" value="Terpenoid_cyclase/PrenylTrfase"/>
</dbReference>
<dbReference type="Gene3D" id="1.50.10.130">
    <property type="entry name" value="Terpene synthase, N-terminal domain"/>
    <property type="match status" value="1"/>
</dbReference>